<evidence type="ECO:0000256" key="1">
    <source>
        <dbReference type="SAM" id="MobiDB-lite"/>
    </source>
</evidence>
<dbReference type="RefSeq" id="WP_108594984.1">
    <property type="nucleotide sequence ID" value="NZ_CP028913.1"/>
</dbReference>
<reference evidence="2 3" key="1">
    <citation type="submission" date="2018-04" db="EMBL/GenBank/DDBJ databases">
        <authorList>
            <person name="Li J."/>
        </authorList>
    </citation>
    <scope>NUCLEOTIDE SEQUENCE [LARGE SCALE GENOMIC DNA]</scope>
    <source>
        <strain evidence="3">30A</strain>
    </source>
</reference>
<dbReference type="KEGG" id="agm:DCE93_05445"/>
<gene>
    <name evidence="2" type="ORF">DCE93_05445</name>
</gene>
<evidence type="ECO:0008006" key="4">
    <source>
        <dbReference type="Google" id="ProtNLM"/>
    </source>
</evidence>
<dbReference type="Pfam" id="PF12277">
    <property type="entry name" value="DUF3618"/>
    <property type="match status" value="1"/>
</dbReference>
<feature type="compositionally biased region" description="Low complexity" evidence="1">
    <location>
        <begin position="188"/>
        <end position="208"/>
    </location>
</feature>
<keyword evidence="3" id="KW-1185">Reference proteome</keyword>
<evidence type="ECO:0000313" key="2">
    <source>
        <dbReference type="EMBL" id="AWB95166.1"/>
    </source>
</evidence>
<dbReference type="AlphaFoldDB" id="A0A2S0WUZ2"/>
<feature type="region of interest" description="Disordered" evidence="1">
    <location>
        <begin position="168"/>
        <end position="208"/>
    </location>
</feature>
<accession>A0A2S0WUZ2</accession>
<organism evidence="2 3">
    <name type="scientific">Agromyces badenianii</name>
    <dbReference type="NCBI Taxonomy" id="2080742"/>
    <lineage>
        <taxon>Bacteria</taxon>
        <taxon>Bacillati</taxon>
        <taxon>Actinomycetota</taxon>
        <taxon>Actinomycetes</taxon>
        <taxon>Micrococcales</taxon>
        <taxon>Microbacteriaceae</taxon>
        <taxon>Agromyces</taxon>
    </lineage>
</organism>
<dbReference type="SUPFAM" id="SSF58113">
    <property type="entry name" value="Apolipoprotein A-I"/>
    <property type="match status" value="1"/>
</dbReference>
<protein>
    <recommendedName>
        <fullName evidence="4">DUF3618 domain-containing protein</fullName>
    </recommendedName>
</protein>
<dbReference type="EMBL" id="CP028913">
    <property type="protein sequence ID" value="AWB95166.1"/>
    <property type="molecule type" value="Genomic_DNA"/>
</dbReference>
<dbReference type="InterPro" id="IPR022062">
    <property type="entry name" value="DUF3618"/>
</dbReference>
<dbReference type="OrthoDB" id="3218417at2"/>
<name>A0A2S0WUZ2_9MICO</name>
<sequence length="208" mass="21428">MSNPDEIRDDIERTRAEFGQDVDALADKVSPSKMAERQTRRMRNAVTSLKDRVMGAASSATDSAQDMIGGAGDAVADSPHKLASTTRGNPIAVGLIAFGVGWLAASLVPASKVERDAAEHAKDAAAPLVGQVKDIAAETADHLREPAKEAADAVKDRAAEAVDIVREEGESAAADVKNEAKHTAQQHASSGDAPSGASPSGASPSKLP</sequence>
<proteinExistence type="predicted"/>
<dbReference type="Proteomes" id="UP000244729">
    <property type="component" value="Chromosome"/>
</dbReference>
<evidence type="ECO:0000313" key="3">
    <source>
        <dbReference type="Proteomes" id="UP000244729"/>
    </source>
</evidence>